<dbReference type="AlphaFoldDB" id="A0A0F9TKL8"/>
<evidence type="ECO:0008006" key="2">
    <source>
        <dbReference type="Google" id="ProtNLM"/>
    </source>
</evidence>
<sequence length="272" mass="28471">MSEARTLIHPGPVAAERITTVPCRATHRRVTLKAGSTLLRAMTDAVGEAGAWFDLVDLPVKTLTFVRPAPAPDNCHVAWYSAETVLKDAIILQAGAHLGRRDGAAFAHVHGLWSEKNETRHAGHLLAEATVLSVDHVVDVWVLDGAVLESAPDAETGFTLFHPISTGTVENSNAVLATIRPNMLIDDALARCSEVGGLPVKVVKGLGSLVGTRLDGQPALDDDATEVLLTSGTGQGVIAVGFGGSAVAGNLDPGLNRVCVTFEVLLLSQGPY</sequence>
<dbReference type="EMBL" id="LAZR01001159">
    <property type="protein sequence ID" value="KKN49626.1"/>
    <property type="molecule type" value="Genomic_DNA"/>
</dbReference>
<comment type="caution">
    <text evidence="1">The sequence shown here is derived from an EMBL/GenBank/DDBJ whole genome shotgun (WGS) entry which is preliminary data.</text>
</comment>
<dbReference type="SUPFAM" id="SSF117856">
    <property type="entry name" value="AF0104/ALDC/Ptd012-like"/>
    <property type="match status" value="1"/>
</dbReference>
<name>A0A0F9TKL8_9ZZZZ</name>
<dbReference type="Gene3D" id="3.30.1330.80">
    <property type="entry name" value="Hypothetical protein, similar to alpha- acetolactate decarboxylase, domain 2"/>
    <property type="match status" value="1"/>
</dbReference>
<accession>A0A0F9TKL8</accession>
<proteinExistence type="predicted"/>
<organism evidence="1">
    <name type="scientific">marine sediment metagenome</name>
    <dbReference type="NCBI Taxonomy" id="412755"/>
    <lineage>
        <taxon>unclassified sequences</taxon>
        <taxon>metagenomes</taxon>
        <taxon>ecological metagenomes</taxon>
    </lineage>
</organism>
<gene>
    <name evidence="1" type="ORF">LCGC14_0640880</name>
</gene>
<reference evidence="1" key="1">
    <citation type="journal article" date="2015" name="Nature">
        <title>Complex archaea that bridge the gap between prokaryotes and eukaryotes.</title>
        <authorList>
            <person name="Spang A."/>
            <person name="Saw J.H."/>
            <person name="Jorgensen S.L."/>
            <person name="Zaremba-Niedzwiedzka K."/>
            <person name="Martijn J."/>
            <person name="Lind A.E."/>
            <person name="van Eijk R."/>
            <person name="Schleper C."/>
            <person name="Guy L."/>
            <person name="Ettema T.J."/>
        </authorList>
    </citation>
    <scope>NUCLEOTIDE SEQUENCE</scope>
</reference>
<evidence type="ECO:0000313" key="1">
    <source>
        <dbReference type="EMBL" id="KKN49626.1"/>
    </source>
</evidence>
<protein>
    <recommendedName>
        <fullName evidence="2">PPC domain-containing protein</fullName>
    </recommendedName>
</protein>